<dbReference type="Proteomes" id="UP000218595">
    <property type="component" value="Chromosome"/>
</dbReference>
<evidence type="ECO:0008006" key="3">
    <source>
        <dbReference type="Google" id="ProtNLM"/>
    </source>
</evidence>
<dbReference type="RefSeq" id="WP_096511820.1">
    <property type="nucleotide sequence ID" value="NZ_AP017423.2"/>
</dbReference>
<protein>
    <recommendedName>
        <fullName evidence="3">DUF2513 domain-containing protein</fullName>
    </recommendedName>
</protein>
<accession>A0ABM7RZQ6</accession>
<sequence length="144" mass="15661">MTKSNIERFDEYAGRIFAHLYATFPIRVKIGDFQFMPEPPAGEHFDFELYSEESKFVESTILWLRDAGYISGRVIALGLLDAVLTTKGLEVLKATPSSLANGPTLGDRITEAVQEGGKETLRGLVSEALGIGARLLSPLVGLSS</sequence>
<organism evidence="1 2">
    <name type="scientific">Pseudomonas izuensis</name>
    <dbReference type="NCBI Taxonomy" id="2684212"/>
    <lineage>
        <taxon>Bacteria</taxon>
        <taxon>Pseudomonadati</taxon>
        <taxon>Pseudomonadota</taxon>
        <taxon>Gammaproteobacteria</taxon>
        <taxon>Pseudomonadales</taxon>
        <taxon>Pseudomonadaceae</taxon>
        <taxon>Pseudomonas</taxon>
    </lineage>
</organism>
<gene>
    <name evidence="1" type="ORF">LAB08_R25970</name>
</gene>
<keyword evidence="2" id="KW-1185">Reference proteome</keyword>
<dbReference type="EMBL" id="AP017423">
    <property type="protein sequence ID" value="BCX67958.1"/>
    <property type="molecule type" value="Genomic_DNA"/>
</dbReference>
<evidence type="ECO:0000313" key="1">
    <source>
        <dbReference type="EMBL" id="BCX67958.1"/>
    </source>
</evidence>
<evidence type="ECO:0000313" key="2">
    <source>
        <dbReference type="Proteomes" id="UP000218595"/>
    </source>
</evidence>
<proteinExistence type="predicted"/>
<reference evidence="1 2" key="1">
    <citation type="submission" date="2016-04" db="EMBL/GenBank/DDBJ databases">
        <title>Complete genome sequence of Pseudomonas sp. LAB-08 isolated from TCE contaminated aquifer soil.</title>
        <authorList>
            <person name="Dohra H."/>
            <person name="Suzuki K."/>
            <person name="Fatma A."/>
            <person name="Inuzuka Y."/>
            <person name="Honjo M."/>
            <person name="Tashiro Y."/>
            <person name="Futamata H."/>
        </authorList>
    </citation>
    <scope>NUCLEOTIDE SEQUENCE [LARGE SCALE GENOMIC DNA]</scope>
    <source>
        <strain evidence="1 2">LAB-08</strain>
    </source>
</reference>
<name>A0ABM7RZQ6_9PSED</name>